<evidence type="ECO:0000259" key="7">
    <source>
        <dbReference type="Pfam" id="PF15492"/>
    </source>
</evidence>
<evidence type="ECO:0000256" key="1">
    <source>
        <dbReference type="ARBA" id="ARBA00004240"/>
    </source>
</evidence>
<dbReference type="RefSeq" id="XP_015173090.1">
    <property type="nucleotide sequence ID" value="XM_015317604.1"/>
</dbReference>
<dbReference type="Proteomes" id="UP000694924">
    <property type="component" value="Unplaced"/>
</dbReference>
<evidence type="ECO:0000259" key="6">
    <source>
        <dbReference type="Pfam" id="PF08314"/>
    </source>
</evidence>
<dbReference type="InterPro" id="IPR036322">
    <property type="entry name" value="WD40_repeat_dom_sf"/>
</dbReference>
<keyword evidence="3" id="KW-0256">Endoplasmic reticulum</keyword>
<dbReference type="InterPro" id="IPR029145">
    <property type="entry name" value="NBAS_N"/>
</dbReference>
<evidence type="ECO:0000256" key="4">
    <source>
        <dbReference type="ARBA" id="ARBA00022927"/>
    </source>
</evidence>
<evidence type="ECO:0000256" key="3">
    <source>
        <dbReference type="ARBA" id="ARBA00022824"/>
    </source>
</evidence>
<accession>A0ABM1HYQ3</accession>
<evidence type="ECO:0000256" key="2">
    <source>
        <dbReference type="ARBA" id="ARBA00022448"/>
    </source>
</evidence>
<dbReference type="Gene3D" id="2.130.10.10">
    <property type="entry name" value="YVTN repeat-like/Quinoprotein amine dehydrogenase"/>
    <property type="match status" value="1"/>
</dbReference>
<comment type="subcellular location">
    <subcellularLocation>
        <location evidence="1">Endoplasmic reticulum</location>
    </subcellularLocation>
</comment>
<sequence length="1906" mass="221567">MEDTNDLSNEPILYELLEYFIRKQEPELIKLKNDTVILPTTGIIKNILRYLNYSYSLPENIISQQINLTLPWKIAIGDYGRLLAVLQENVIEIRKAKDEYSSIIGKASVPKDAFPQWRKLAWSPDGTILVLASSNGYISFYNSLGNNIFNINPKATSPNPHILETGDAIASMIFHNPRSQNEKWSYEFILVTYSGLLKSYHISLSNGYNFIYEFSFGNFYKNGVNAVAYDEKHSLLYVAGNAITQKLTSTASDSGLTSWRLLNDYPYCKLSVTFNENAETKSRFSLWNFIPTLYFRIESVIFNIQISPNNKSLICLHTDGSVSLWRLPNLVLQNKWKLQEQPGYNITNPLRLMKFKKFPFRFTEFHPIDIGWWSDQAIIIARYTGSISVCSIKNLNNLLGSSPEFLAGQPQICELGPNRGFLCLDCESYMISKKRNRESNTEGQLLEASSESEKESDELEHITILNYTTDLVQSTLYSITDMERFQPKRKRSKVLYRTYRILGLKSTTPEELYTRKIDIEEYEEALILANTYNLDTDLVYQTQWRKSQLSLNAIHEHLSKVTKRSWVLNECVTRVPDTIEAARELLDFGLKGANLETLLAIGECDDGKFVLADTFDDDNDDDTKLDPESNLKQIQRINKIIESIDVNNLSEAQKDLIKYRRSLLNHLDKLLTYEIILGPSLPYNKHFYEEFRQLSVIENAIRFAKDSDCRAVEIMFTYYGNILLPHWLAIISFFPETLNPLNYQKLLPHCDLEGQLYLPDQCELRQKDWSERKIFDKIINLVEDDQSQLLYETDPSLDIYKNVQLTPDLLQKWYRCRVYEIEKTSYMIDNALELVRIGKDHNIKNLEDLLVNLETLDDLVYKVYLDDMTLNKLEKLTDLEKIKLLMTGSEESNFVCNIQNFVIPFIKRRNKYSEKNADENLLHNYLVSISKHDLRLPVKLFEYLKQSSDTDIILMMKDVVTIALDCIYACNDLDMYPKAKYILDTISKDQYRKGKYNSSFEELEREFEGMKILNKYGVRTTINSLHNNKSNPDAIKLLLTQMARSLNKLTPRPDEKQWAQLLNQMLEIHGMLFTCIDIEICFEICVSARLMSGDKSNIQTCSSLIETTKKEESLLKVSYNKAVSLIIEASKEYFNSSKSLTDPNMELAKACLHLILDDNYIIREEYDLINSLQILNEFNVDILPLQVRSTQDKLKLIEDCLNKREDAYKSRHRLLMLANYLHIDKNNTRLREGKVLELVAKKALQVHDYTTCAATCQQLMQINYVPIWAVVFELGCTENFQDLQTRRKCLWFAINNGPNDILIKALECAHLIEVQILHENLQLWMPNDISEDLDEIESEDEFIDAMSTPQVEKKEFIPKVFETSTEIVKTSANIMKNSTYRLIKNIGNTDFWKSRLKFNFNNPLHKETQDENQTNDHENVNIQSFPCFYETLHKNERTSNLDTKYINYSMPEVQNTKLKLCRALLRISLLTETSCGGQEINDINHLLLECAKHTIHEDWLLSVAYLLSLNKTYISDIQSIFMNLPRNELCIETVIYYYSLELHKKLSNNIEMLYMYDPLSLISKALMLATNCDECGIQKALFHCKSYLMDDKKLTNMLSINSNEDRDNEKLNIPENSTSIDKQGNIEYNTEEVTTPDSTKDEEVSSALFDYKDDEWADDWSNFSDANLDETVSSITQQEVIVEDKINTEEERFKLFTEIYIEIKNIQDYEKVKNNLLTWPAFTKSEFTTVDIHPILRMIKIIPTCIIVNDTAEHEDQILQEYKDLITMLSETNILREFLKQEHDNIPLNHSLHIRLCTDDPILHKEAIDILQKEKKTNLSLLTLKEIFLKNLTSYFEPDHEVYKQIIKHIFIKRSLPNIEENVTILIKKLIEQKHVMHALNIISMTENIPTSLSTFSTLFQLLTKK</sequence>
<feature type="domain" description="Sec39" evidence="6">
    <location>
        <begin position="700"/>
        <end position="974"/>
    </location>
</feature>
<protein>
    <submittedName>
        <fullName evidence="9">Neuroblastoma-amplified sequence-like</fullName>
    </submittedName>
</protein>
<evidence type="ECO:0000256" key="5">
    <source>
        <dbReference type="SAM" id="MobiDB-lite"/>
    </source>
</evidence>
<dbReference type="Pfam" id="PF15492">
    <property type="entry name" value="Nbas_N"/>
    <property type="match status" value="1"/>
</dbReference>
<reference evidence="9" key="1">
    <citation type="submission" date="2025-08" db="UniProtKB">
        <authorList>
            <consortium name="RefSeq"/>
        </authorList>
    </citation>
    <scope>IDENTIFICATION</scope>
    <source>
        <tissue evidence="9">Whole body</tissue>
    </source>
</reference>
<evidence type="ECO:0000313" key="8">
    <source>
        <dbReference type="Proteomes" id="UP000694924"/>
    </source>
</evidence>
<evidence type="ECO:0000313" key="9">
    <source>
        <dbReference type="RefSeq" id="XP_015173090.1"/>
    </source>
</evidence>
<proteinExistence type="predicted"/>
<feature type="domain" description="Neuroblastoma-amplified sequence N-terminal" evidence="7">
    <location>
        <begin position="72"/>
        <end position="349"/>
    </location>
</feature>
<feature type="domain" description="Sec39" evidence="6">
    <location>
        <begin position="998"/>
        <end position="1260"/>
    </location>
</feature>
<dbReference type="InterPro" id="IPR013244">
    <property type="entry name" value="Sec39_domain"/>
</dbReference>
<keyword evidence="8" id="KW-1185">Reference proteome</keyword>
<dbReference type="SUPFAM" id="SSF50978">
    <property type="entry name" value="WD40 repeat-like"/>
    <property type="match status" value="1"/>
</dbReference>
<name>A0ABM1HYQ3_POLDO</name>
<dbReference type="Pfam" id="PF08314">
    <property type="entry name" value="Sec39"/>
    <property type="match status" value="2"/>
</dbReference>
<feature type="compositionally biased region" description="Polar residues" evidence="5">
    <location>
        <begin position="1614"/>
        <end position="1637"/>
    </location>
</feature>
<keyword evidence="2" id="KW-0813">Transport</keyword>
<feature type="region of interest" description="Disordered" evidence="5">
    <location>
        <begin position="1605"/>
        <end position="1642"/>
    </location>
</feature>
<keyword evidence="4" id="KW-0653">Protein transport</keyword>
<dbReference type="GeneID" id="107064661"/>
<gene>
    <name evidence="9" type="primary">LOC107064661</name>
</gene>
<dbReference type="PANTHER" id="PTHR15922:SF2">
    <property type="entry name" value="NBAS SUBUNIT OF NRZ TETHERING COMPLEX"/>
    <property type="match status" value="1"/>
</dbReference>
<organism evidence="8 9">
    <name type="scientific">Polistes dominula</name>
    <name type="common">European paper wasp</name>
    <name type="synonym">Vespa dominula</name>
    <dbReference type="NCBI Taxonomy" id="743375"/>
    <lineage>
        <taxon>Eukaryota</taxon>
        <taxon>Metazoa</taxon>
        <taxon>Ecdysozoa</taxon>
        <taxon>Arthropoda</taxon>
        <taxon>Hexapoda</taxon>
        <taxon>Insecta</taxon>
        <taxon>Pterygota</taxon>
        <taxon>Neoptera</taxon>
        <taxon>Endopterygota</taxon>
        <taxon>Hymenoptera</taxon>
        <taxon>Apocrita</taxon>
        <taxon>Aculeata</taxon>
        <taxon>Vespoidea</taxon>
        <taxon>Vespidae</taxon>
        <taxon>Polistinae</taxon>
        <taxon>Polistini</taxon>
        <taxon>Polistes</taxon>
    </lineage>
</organism>
<dbReference type="InterPro" id="IPR015943">
    <property type="entry name" value="WD40/YVTN_repeat-like_dom_sf"/>
</dbReference>
<dbReference type="PANTHER" id="PTHR15922">
    <property type="entry name" value="NEUROBLASTOMA-AMPLIFIED SEQUENCE"/>
    <property type="match status" value="1"/>
</dbReference>